<feature type="domain" description="Glyoxalase/fosfomycin resistance/dioxygenase" evidence="1">
    <location>
        <begin position="5"/>
        <end position="134"/>
    </location>
</feature>
<dbReference type="InterPro" id="IPR029068">
    <property type="entry name" value="Glyas_Bleomycin-R_OHBP_Dase"/>
</dbReference>
<dbReference type="GeneID" id="97557381"/>
<dbReference type="CDD" id="cd06588">
    <property type="entry name" value="PhnB_like"/>
    <property type="match status" value="1"/>
</dbReference>
<keyword evidence="3" id="KW-1185">Reference proteome</keyword>
<gene>
    <name evidence="2" type="ORF">AWU65_15445</name>
</gene>
<dbReference type="EMBL" id="LWMH01000001">
    <property type="protein sequence ID" value="KZS47223.1"/>
    <property type="molecule type" value="Genomic_DNA"/>
</dbReference>
<dbReference type="OrthoDB" id="9795306at2"/>
<organism evidence="2 3">
    <name type="scientific">Paenibacillus glucanolyticus</name>
    <dbReference type="NCBI Taxonomy" id="59843"/>
    <lineage>
        <taxon>Bacteria</taxon>
        <taxon>Bacillati</taxon>
        <taxon>Bacillota</taxon>
        <taxon>Bacilli</taxon>
        <taxon>Bacillales</taxon>
        <taxon>Paenibacillaceae</taxon>
        <taxon>Paenibacillus</taxon>
    </lineage>
</organism>
<protein>
    <recommendedName>
        <fullName evidence="1">Glyoxalase/fosfomycin resistance/dioxygenase domain-containing protein</fullName>
    </recommendedName>
</protein>
<dbReference type="Pfam" id="PF00903">
    <property type="entry name" value="Glyoxalase"/>
    <property type="match status" value="1"/>
</dbReference>
<dbReference type="InterPro" id="IPR028973">
    <property type="entry name" value="PhnB-like"/>
</dbReference>
<dbReference type="SUPFAM" id="SSF54593">
    <property type="entry name" value="Glyoxalase/Bleomycin resistance protein/Dihydroxybiphenyl dioxygenase"/>
    <property type="match status" value="1"/>
</dbReference>
<proteinExistence type="predicted"/>
<dbReference type="KEGG" id="pglu:A3958_14810"/>
<evidence type="ECO:0000313" key="3">
    <source>
        <dbReference type="Proteomes" id="UP000076796"/>
    </source>
</evidence>
<evidence type="ECO:0000313" key="2">
    <source>
        <dbReference type="EMBL" id="KZS47223.1"/>
    </source>
</evidence>
<comment type="caution">
    <text evidence="2">The sequence shown here is derived from an EMBL/GenBank/DDBJ whole genome shotgun (WGS) entry which is preliminary data.</text>
</comment>
<dbReference type="PANTHER" id="PTHR33990:SF1">
    <property type="entry name" value="PROTEIN YJDN"/>
    <property type="match status" value="1"/>
</dbReference>
<dbReference type="InterPro" id="IPR004360">
    <property type="entry name" value="Glyas_Fos-R_dOase_dom"/>
</dbReference>
<evidence type="ECO:0000259" key="1">
    <source>
        <dbReference type="Pfam" id="PF00903"/>
    </source>
</evidence>
<dbReference type="PANTHER" id="PTHR33990">
    <property type="entry name" value="PROTEIN YJDN-RELATED"/>
    <property type="match status" value="1"/>
</dbReference>
<accession>A0A163KHA1</accession>
<name>A0A163KHA1_9BACL</name>
<dbReference type="Gene3D" id="3.10.180.10">
    <property type="entry name" value="2,3-Dihydroxybiphenyl 1,2-Dioxygenase, domain 1"/>
    <property type="match status" value="1"/>
</dbReference>
<dbReference type="AlphaFoldDB" id="A0A163KHA1"/>
<sequence length="143" mass="15975">MTLRMNPYLYMDGNAKEAVQFYEKALDAHVIMLQTFGEMPANPDFPLPENARDRVSHATLQVGDTILMLSDTFPGQPVQSSNQVQICIMTDAAEQATRVYEALREGGQVVMPLQETFWSPAYGIVADKYGINWNISTEVEVKG</sequence>
<dbReference type="RefSeq" id="WP_036641072.1">
    <property type="nucleotide sequence ID" value="NZ_CBCSBX010000005.1"/>
</dbReference>
<reference evidence="2" key="1">
    <citation type="journal article" date="2016" name="Genome Announc.">
        <title>Draft genomes of two strains of Paenibacillus glucanolyticus with capability to degrade lignocellulose.</title>
        <authorList>
            <person name="Mathews S.L."/>
            <person name="Pawlak J."/>
            <person name="Grunden A.M."/>
        </authorList>
    </citation>
    <scope>NUCLEOTIDE SEQUENCE [LARGE SCALE GENOMIC DNA]</scope>
    <source>
        <strain evidence="2">SLM1</strain>
    </source>
</reference>
<dbReference type="STRING" id="59843.A3958_14810"/>
<dbReference type="Proteomes" id="UP000076796">
    <property type="component" value="Unassembled WGS sequence"/>
</dbReference>